<dbReference type="PANTHER" id="PTHR11649:SF13">
    <property type="entry name" value="ENGB-TYPE G DOMAIN-CONTAINING PROTEIN"/>
    <property type="match status" value="1"/>
</dbReference>
<comment type="similarity">
    <text evidence="2 10">Belongs to the TRAFAC class TrmE-Era-EngA-EngB-Septin-like GTPase superfamily. EngB GTPase family.</text>
</comment>
<gene>
    <name evidence="10" type="primary">engB</name>
    <name evidence="12" type="ORF">ED208_04470</name>
</gene>
<dbReference type="GO" id="GO:0005525">
    <property type="term" value="F:GTP binding"/>
    <property type="evidence" value="ECO:0007669"/>
    <property type="project" value="UniProtKB-UniRule"/>
</dbReference>
<evidence type="ECO:0000256" key="9">
    <source>
        <dbReference type="ARBA" id="ARBA00023306"/>
    </source>
</evidence>
<dbReference type="InterPro" id="IPR030393">
    <property type="entry name" value="G_ENGB_dom"/>
</dbReference>
<evidence type="ECO:0000256" key="3">
    <source>
        <dbReference type="ARBA" id="ARBA00022618"/>
    </source>
</evidence>
<keyword evidence="8 10" id="KW-0717">Septation</keyword>
<accession>A0A3N0VLW8</accession>
<dbReference type="InterPro" id="IPR019987">
    <property type="entry name" value="GTP-bd_ribosome_bio_YsxC"/>
</dbReference>
<proteinExistence type="inferred from homology"/>
<dbReference type="Gene3D" id="3.40.50.300">
    <property type="entry name" value="P-loop containing nucleotide triphosphate hydrolases"/>
    <property type="match status" value="1"/>
</dbReference>
<sequence length="205" mass="21915">MSAPEVPVNPFAHTTFVMSCAKLEQLPADGAPELAFVGRSNAGKSSALNTLCQQKTLARVSKTPGRTQLINLFALRGGQSRLVDLPGYGYAAVPDAIRRDWGKLIGGYLETRDTLKTLAVIMDCRHPLTDLDEQMLDWAQAYGRPCHVLLTKCDKLSRGAGAATLLQVRQALKARGPGFTAQLFSSHTPTGVDEARAALAAALVA</sequence>
<keyword evidence="13" id="KW-1185">Reference proteome</keyword>
<dbReference type="PROSITE" id="PS51706">
    <property type="entry name" value="G_ENGB"/>
    <property type="match status" value="1"/>
</dbReference>
<dbReference type="AlphaFoldDB" id="A0A3N0VLW8"/>
<dbReference type="EMBL" id="RJVO01000001">
    <property type="protein sequence ID" value="ROH93783.1"/>
    <property type="molecule type" value="Genomic_DNA"/>
</dbReference>
<reference evidence="12 13" key="1">
    <citation type="submission" date="2018-10" db="EMBL/GenBank/DDBJ databases">
        <authorList>
            <person name="Chen W.-M."/>
        </authorList>
    </citation>
    <scope>NUCLEOTIDE SEQUENCE [LARGE SCALE GENOMIC DNA]</scope>
    <source>
        <strain evidence="12 13">THS-13</strain>
    </source>
</reference>
<dbReference type="GO" id="GO:0005829">
    <property type="term" value="C:cytosol"/>
    <property type="evidence" value="ECO:0007669"/>
    <property type="project" value="TreeGrafter"/>
</dbReference>
<dbReference type="GO" id="GO:0046872">
    <property type="term" value="F:metal ion binding"/>
    <property type="evidence" value="ECO:0007669"/>
    <property type="project" value="UniProtKB-KW"/>
</dbReference>
<dbReference type="InParanoid" id="A0A3N0VLW8"/>
<evidence type="ECO:0000256" key="5">
    <source>
        <dbReference type="ARBA" id="ARBA00022741"/>
    </source>
</evidence>
<keyword evidence="3 10" id="KW-0132">Cell division</keyword>
<evidence type="ECO:0000256" key="1">
    <source>
        <dbReference type="ARBA" id="ARBA00001946"/>
    </source>
</evidence>
<dbReference type="InterPro" id="IPR027417">
    <property type="entry name" value="P-loop_NTPase"/>
</dbReference>
<dbReference type="PANTHER" id="PTHR11649">
    <property type="entry name" value="MSS1/TRME-RELATED GTP-BINDING PROTEIN"/>
    <property type="match status" value="1"/>
</dbReference>
<feature type="domain" description="EngB-type G" evidence="11">
    <location>
        <begin position="30"/>
        <end position="205"/>
    </location>
</feature>
<dbReference type="FunFam" id="3.40.50.300:FF:000098">
    <property type="entry name" value="Probable GTP-binding protein EngB"/>
    <property type="match status" value="1"/>
</dbReference>
<evidence type="ECO:0000256" key="6">
    <source>
        <dbReference type="ARBA" id="ARBA00022842"/>
    </source>
</evidence>
<evidence type="ECO:0000256" key="10">
    <source>
        <dbReference type="HAMAP-Rule" id="MF_00321"/>
    </source>
</evidence>
<keyword evidence="7 10" id="KW-0342">GTP-binding</keyword>
<dbReference type="Proteomes" id="UP000282106">
    <property type="component" value="Unassembled WGS sequence"/>
</dbReference>
<evidence type="ECO:0000256" key="4">
    <source>
        <dbReference type="ARBA" id="ARBA00022723"/>
    </source>
</evidence>
<organism evidence="12 13">
    <name type="scientific">Stagnimonas aquatica</name>
    <dbReference type="NCBI Taxonomy" id="2689987"/>
    <lineage>
        <taxon>Bacteria</taxon>
        <taxon>Pseudomonadati</taxon>
        <taxon>Pseudomonadota</taxon>
        <taxon>Gammaproteobacteria</taxon>
        <taxon>Nevskiales</taxon>
        <taxon>Nevskiaceae</taxon>
        <taxon>Stagnimonas</taxon>
    </lineage>
</organism>
<dbReference type="GO" id="GO:0000917">
    <property type="term" value="P:division septum assembly"/>
    <property type="evidence" value="ECO:0007669"/>
    <property type="project" value="UniProtKB-KW"/>
</dbReference>
<protein>
    <recommendedName>
        <fullName evidence="10">Probable GTP-binding protein EngB</fullName>
    </recommendedName>
</protein>
<dbReference type="InterPro" id="IPR006073">
    <property type="entry name" value="GTP-bd"/>
</dbReference>
<dbReference type="CDD" id="cd01876">
    <property type="entry name" value="YihA_EngB"/>
    <property type="match status" value="1"/>
</dbReference>
<evidence type="ECO:0000256" key="7">
    <source>
        <dbReference type="ARBA" id="ARBA00023134"/>
    </source>
</evidence>
<dbReference type="NCBIfam" id="TIGR03598">
    <property type="entry name" value="GTPase_YsxC"/>
    <property type="match status" value="1"/>
</dbReference>
<evidence type="ECO:0000259" key="11">
    <source>
        <dbReference type="PROSITE" id="PS51706"/>
    </source>
</evidence>
<comment type="caution">
    <text evidence="12">The sequence shown here is derived from an EMBL/GenBank/DDBJ whole genome shotgun (WGS) entry which is preliminary data.</text>
</comment>
<comment type="cofactor">
    <cofactor evidence="1">
        <name>Mg(2+)</name>
        <dbReference type="ChEBI" id="CHEBI:18420"/>
    </cofactor>
</comment>
<dbReference type="HAMAP" id="MF_00321">
    <property type="entry name" value="GTPase_EngB"/>
    <property type="match status" value="1"/>
</dbReference>
<dbReference type="Pfam" id="PF01926">
    <property type="entry name" value="MMR_HSR1"/>
    <property type="match status" value="1"/>
</dbReference>
<evidence type="ECO:0000256" key="8">
    <source>
        <dbReference type="ARBA" id="ARBA00023210"/>
    </source>
</evidence>
<name>A0A3N0VLW8_9GAMM</name>
<keyword evidence="6" id="KW-0460">Magnesium</keyword>
<dbReference type="SUPFAM" id="SSF52540">
    <property type="entry name" value="P-loop containing nucleoside triphosphate hydrolases"/>
    <property type="match status" value="1"/>
</dbReference>
<keyword evidence="9 10" id="KW-0131">Cell cycle</keyword>
<evidence type="ECO:0000313" key="13">
    <source>
        <dbReference type="Proteomes" id="UP000282106"/>
    </source>
</evidence>
<dbReference type="RefSeq" id="WP_123210639.1">
    <property type="nucleotide sequence ID" value="NZ_RJVO01000001.1"/>
</dbReference>
<evidence type="ECO:0000256" key="2">
    <source>
        <dbReference type="ARBA" id="ARBA00009638"/>
    </source>
</evidence>
<keyword evidence="5 10" id="KW-0547">Nucleotide-binding</keyword>
<dbReference type="FunCoup" id="A0A3N0VLW8">
    <property type="interactions" value="400"/>
</dbReference>
<comment type="function">
    <text evidence="10">Necessary for normal cell division and for the maintenance of normal septation.</text>
</comment>
<keyword evidence="4" id="KW-0479">Metal-binding</keyword>
<evidence type="ECO:0000313" key="12">
    <source>
        <dbReference type="EMBL" id="ROH93783.1"/>
    </source>
</evidence>